<evidence type="ECO:0000259" key="7">
    <source>
        <dbReference type="Pfam" id="PF00933"/>
    </source>
</evidence>
<evidence type="ECO:0000256" key="5">
    <source>
        <dbReference type="ARBA" id="ARBA00022801"/>
    </source>
</evidence>
<evidence type="ECO:0000256" key="4">
    <source>
        <dbReference type="ARBA" id="ARBA00022729"/>
    </source>
</evidence>
<evidence type="ECO:0000256" key="3">
    <source>
        <dbReference type="ARBA" id="ARBA00012744"/>
    </source>
</evidence>
<dbReference type="InterPro" id="IPR006311">
    <property type="entry name" value="TAT_signal"/>
</dbReference>
<name>A0ABS2F0R8_9ACTN</name>
<dbReference type="EC" id="3.2.1.21" evidence="3"/>
<dbReference type="SUPFAM" id="SSF52279">
    <property type="entry name" value="Beta-D-glucan exohydrolase, C-terminal domain"/>
    <property type="match status" value="1"/>
</dbReference>
<dbReference type="InterPro" id="IPR051915">
    <property type="entry name" value="Cellulose_Degrad_GH3"/>
</dbReference>
<dbReference type="GO" id="GO:0016787">
    <property type="term" value="F:hydrolase activity"/>
    <property type="evidence" value="ECO:0007669"/>
    <property type="project" value="UniProtKB-KW"/>
</dbReference>
<dbReference type="Proteomes" id="UP000712527">
    <property type="component" value="Unassembled WGS sequence"/>
</dbReference>
<keyword evidence="9" id="KW-1185">Reference proteome</keyword>
<accession>A0ABS2F0R8</accession>
<evidence type="ECO:0000256" key="6">
    <source>
        <dbReference type="ARBA" id="ARBA00023295"/>
    </source>
</evidence>
<organism evidence="8 9">
    <name type="scientific">Olsenella profusa</name>
    <dbReference type="NCBI Taxonomy" id="138595"/>
    <lineage>
        <taxon>Bacteria</taxon>
        <taxon>Bacillati</taxon>
        <taxon>Actinomycetota</taxon>
        <taxon>Coriobacteriia</taxon>
        <taxon>Coriobacteriales</taxon>
        <taxon>Atopobiaceae</taxon>
        <taxon>Olsenella</taxon>
    </lineage>
</organism>
<dbReference type="PANTHER" id="PTHR30620:SF16">
    <property type="entry name" value="LYSOSOMAL BETA GLUCOSIDASE"/>
    <property type="match status" value="1"/>
</dbReference>
<evidence type="ECO:0000256" key="1">
    <source>
        <dbReference type="ARBA" id="ARBA00000448"/>
    </source>
</evidence>
<dbReference type="InterPro" id="IPR036881">
    <property type="entry name" value="Glyco_hydro_3_C_sf"/>
</dbReference>
<feature type="domain" description="Glycoside hydrolase family 3 N-terminal" evidence="7">
    <location>
        <begin position="218"/>
        <end position="443"/>
    </location>
</feature>
<keyword evidence="5 8" id="KW-0378">Hydrolase</keyword>
<evidence type="ECO:0000313" key="8">
    <source>
        <dbReference type="EMBL" id="MBM6774566.1"/>
    </source>
</evidence>
<dbReference type="InterPro" id="IPR017853">
    <property type="entry name" value="GH"/>
</dbReference>
<dbReference type="Gene3D" id="3.40.50.1700">
    <property type="entry name" value="Glycoside hydrolase family 3 C-terminal domain"/>
    <property type="match status" value="1"/>
</dbReference>
<comment type="catalytic activity">
    <reaction evidence="1">
        <text>Hydrolysis of terminal, non-reducing beta-D-glucosyl residues with release of beta-D-glucose.</text>
        <dbReference type="EC" id="3.2.1.21"/>
    </reaction>
</comment>
<proteinExistence type="inferred from homology"/>
<dbReference type="Gene3D" id="3.20.20.300">
    <property type="entry name" value="Glycoside hydrolase, family 3, N-terminal domain"/>
    <property type="match status" value="1"/>
</dbReference>
<comment type="similarity">
    <text evidence="2">Belongs to the glycosyl hydrolase 3 family.</text>
</comment>
<keyword evidence="6" id="KW-0326">Glycosidase</keyword>
<evidence type="ECO:0000313" key="9">
    <source>
        <dbReference type="Proteomes" id="UP000712527"/>
    </source>
</evidence>
<dbReference type="PANTHER" id="PTHR30620">
    <property type="entry name" value="PERIPLASMIC BETA-GLUCOSIDASE-RELATED"/>
    <property type="match status" value="1"/>
</dbReference>
<dbReference type="PROSITE" id="PS51257">
    <property type="entry name" value="PROKAR_LIPOPROTEIN"/>
    <property type="match status" value="1"/>
</dbReference>
<dbReference type="RefSeq" id="WP_204792926.1">
    <property type="nucleotide sequence ID" value="NZ_JACSNQ010000004.1"/>
</dbReference>
<keyword evidence="4" id="KW-0732">Signal</keyword>
<reference evidence="8 9" key="1">
    <citation type="journal article" date="2021" name="Sci. Rep.">
        <title>The distribution of antibiotic resistance genes in chicken gut microbiota commensals.</title>
        <authorList>
            <person name="Juricova H."/>
            <person name="Matiasovicova J."/>
            <person name="Kubasova T."/>
            <person name="Cejkova D."/>
            <person name="Rychlik I."/>
        </authorList>
    </citation>
    <scope>NUCLEOTIDE SEQUENCE [LARGE SCALE GENOMIC DNA]</scope>
    <source>
        <strain evidence="8 9">An794</strain>
    </source>
</reference>
<evidence type="ECO:0000256" key="2">
    <source>
        <dbReference type="ARBA" id="ARBA00005336"/>
    </source>
</evidence>
<dbReference type="SUPFAM" id="SSF51445">
    <property type="entry name" value="(Trans)glycosidases"/>
    <property type="match status" value="1"/>
</dbReference>
<dbReference type="InterPro" id="IPR019546">
    <property type="entry name" value="TAT_signal_bac_arc"/>
</dbReference>
<dbReference type="Pfam" id="PF00933">
    <property type="entry name" value="Glyco_hydro_3"/>
    <property type="match status" value="1"/>
</dbReference>
<dbReference type="NCBIfam" id="TIGR01409">
    <property type="entry name" value="TAT_signal_seq"/>
    <property type="match status" value="1"/>
</dbReference>
<dbReference type="PRINTS" id="PR00133">
    <property type="entry name" value="GLHYDRLASE3"/>
</dbReference>
<dbReference type="EMBL" id="JACSNQ010000004">
    <property type="protein sequence ID" value="MBM6774566.1"/>
    <property type="molecule type" value="Genomic_DNA"/>
</dbReference>
<dbReference type="InterPro" id="IPR036962">
    <property type="entry name" value="Glyco_hydro_3_N_sf"/>
</dbReference>
<protein>
    <recommendedName>
        <fullName evidence="3">beta-glucosidase</fullName>
        <ecNumber evidence="3">3.2.1.21</ecNumber>
    </recommendedName>
</protein>
<sequence>MKDNLTRRNFLRAAAVAGAAVTLAGCDNATEGAGQTSEVPAADAYPIDAEEWGSGTPKHSEEETRDGWTRVTNEGGVTLGVADTGKLIQVGGFAFKDLNGNGKLDLWEDWRQSAEDRAAALAEQLTADEALALMLHGSVFNAGEITDVLPGVGPVEGDNTDPTMQEVLDHGIRTMLNFGNANGAPVLARWTNALQEYAEGQTYGIPVNISNNPKDYGFPSTLGLAASFDPAFVQRVANEEARAYRAEGVSTLLGVQMDVTSEPRWSRIPDTFGEDPALTRDMSRAFAGGLQSTFADGEDQGWGSESVINMLKHFPGDGCGEQGREAHNNYGKFCVYPGSNFAAHLIPFVDGGLHLDTKTEQTAAYMDSYSIAYSDDEEYGELVGSAFSKWKNDLLREKCGYDGLICSDWGVTDDPGAMVSTPWGMEDAPKVDRFKKIVEAGVDQIGGGFDLVTLKAAYDKIASETSEDEALARARTSARRALRTFYVIGLADCPYVDSSQADKIVESDELTSLATEAVDKSIVMLKNAGGAIKDRSGSKPKVYVPMKFEASAWTLPVTEETASEVIDIVTDTLGEPTGPADEDGNPTYLESDLTRATADEVAGCDLVAAFIKNPTAGMGFDDEAQTYVPITLQYGEYVADGPNVRETSIAGDVVDGVKENRSYVGKSTTAANASEATFVQEMADLSGDVPLVLCVNADRPMVFSEVEPLADAILMGFNAPGDDYLNVLAGAVEPTALLPLQMPANMDTVEANQEDVPRDLECYVDSEGNEYDFAYGLNWSGVIDDERVQTYSAEPLTTPENIEL</sequence>
<gene>
    <name evidence="8" type="ORF">H9X80_03265</name>
</gene>
<dbReference type="InterPro" id="IPR001764">
    <property type="entry name" value="Glyco_hydro_3_N"/>
</dbReference>
<dbReference type="PROSITE" id="PS51318">
    <property type="entry name" value="TAT"/>
    <property type="match status" value="1"/>
</dbReference>
<comment type="caution">
    <text evidence="8">The sequence shown here is derived from an EMBL/GenBank/DDBJ whole genome shotgun (WGS) entry which is preliminary data.</text>
</comment>